<dbReference type="InterPro" id="IPR029058">
    <property type="entry name" value="AB_hydrolase_fold"/>
</dbReference>
<dbReference type="Proteomes" id="UP000565579">
    <property type="component" value="Unassembled WGS sequence"/>
</dbReference>
<keyword evidence="3" id="KW-1185">Reference proteome</keyword>
<evidence type="ECO:0000313" key="2">
    <source>
        <dbReference type="EMBL" id="MBB6553392.1"/>
    </source>
</evidence>
<protein>
    <submittedName>
        <fullName evidence="2">Pimeloyl-ACP methyl ester carboxylesterase</fullName>
    </submittedName>
</protein>
<evidence type="ECO:0000313" key="3">
    <source>
        <dbReference type="Proteomes" id="UP000565579"/>
    </source>
</evidence>
<dbReference type="EMBL" id="JACHMI010000001">
    <property type="protein sequence ID" value="MBB6553392.1"/>
    <property type="molecule type" value="Genomic_DNA"/>
</dbReference>
<reference evidence="2 3" key="1">
    <citation type="submission" date="2020-08" db="EMBL/GenBank/DDBJ databases">
        <title>Sequencing the genomes of 1000 actinobacteria strains.</title>
        <authorList>
            <person name="Klenk H.-P."/>
        </authorList>
    </citation>
    <scope>NUCLEOTIDE SEQUENCE [LARGE SCALE GENOMIC DNA]</scope>
    <source>
        <strain evidence="2 3">DSM 43768</strain>
    </source>
</reference>
<dbReference type="PANTHER" id="PTHR46438">
    <property type="entry name" value="ALPHA/BETA-HYDROLASES SUPERFAMILY PROTEIN"/>
    <property type="match status" value="1"/>
</dbReference>
<dbReference type="RefSeq" id="WP_185107564.1">
    <property type="nucleotide sequence ID" value="NZ_JACHMI010000001.1"/>
</dbReference>
<evidence type="ECO:0000259" key="1">
    <source>
        <dbReference type="Pfam" id="PF12697"/>
    </source>
</evidence>
<name>A0A7X0P175_9ACTN</name>
<accession>A0A7X0P175</accession>
<dbReference type="Pfam" id="PF12697">
    <property type="entry name" value="Abhydrolase_6"/>
    <property type="match status" value="1"/>
</dbReference>
<dbReference type="AlphaFoldDB" id="A0A7X0P175"/>
<feature type="domain" description="AB hydrolase-1" evidence="1">
    <location>
        <begin position="43"/>
        <end position="267"/>
    </location>
</feature>
<proteinExistence type="predicted"/>
<sequence length="291" mass="31079">MSTANTLAATAGGVSENHGSLHIGDLEVNFFDSVEERGDFPPIVLVHGTGGSTRSHFSFLFPMLAARQRVVAVDLATPQGPPEEGTARMAEQVQAVIEKVLPARPVTLAGYSLGAVVAATAAGARPDLVGGLVLMAGWLKTDAQQRLRNDVWHALRQSDAAALRRYQAFCAFSAPLLAMLSEGEIEALVASFRTDDVMAAQMEINRHVDLTEIAPKITCPTLIVAGTDDLMTPFRQSKRLFGAIADARYTEITSGHAMVVERPAELVHLIAAFNADPNEYPAGATLPARRP</sequence>
<organism evidence="2 3">
    <name type="scientific">Nonomuraea rubra</name>
    <dbReference type="NCBI Taxonomy" id="46180"/>
    <lineage>
        <taxon>Bacteria</taxon>
        <taxon>Bacillati</taxon>
        <taxon>Actinomycetota</taxon>
        <taxon>Actinomycetes</taxon>
        <taxon>Streptosporangiales</taxon>
        <taxon>Streptosporangiaceae</taxon>
        <taxon>Nonomuraea</taxon>
    </lineage>
</organism>
<dbReference type="GO" id="GO:0003824">
    <property type="term" value="F:catalytic activity"/>
    <property type="evidence" value="ECO:0007669"/>
    <property type="project" value="UniProtKB-ARBA"/>
</dbReference>
<dbReference type="SUPFAM" id="SSF53474">
    <property type="entry name" value="alpha/beta-Hydrolases"/>
    <property type="match status" value="1"/>
</dbReference>
<dbReference type="InterPro" id="IPR000073">
    <property type="entry name" value="AB_hydrolase_1"/>
</dbReference>
<dbReference type="Gene3D" id="3.40.50.1820">
    <property type="entry name" value="alpha/beta hydrolase"/>
    <property type="match status" value="1"/>
</dbReference>
<comment type="caution">
    <text evidence="2">The sequence shown here is derived from an EMBL/GenBank/DDBJ whole genome shotgun (WGS) entry which is preliminary data.</text>
</comment>
<gene>
    <name evidence="2" type="ORF">HD593_008187</name>
</gene>